<dbReference type="EMBL" id="JANJYJ010000006">
    <property type="protein sequence ID" value="KAK3206418.1"/>
    <property type="molecule type" value="Genomic_DNA"/>
</dbReference>
<dbReference type="InterPro" id="IPR046960">
    <property type="entry name" value="PPR_At4g14850-like_plant"/>
</dbReference>
<evidence type="ECO:0000256" key="4">
    <source>
        <dbReference type="SAM" id="MobiDB-lite"/>
    </source>
</evidence>
<dbReference type="Pfam" id="PF20431">
    <property type="entry name" value="E_motif"/>
    <property type="match status" value="1"/>
</dbReference>
<dbReference type="Pfam" id="PF12854">
    <property type="entry name" value="PPR_1"/>
    <property type="match status" value="1"/>
</dbReference>
<name>A0AAE0AAI1_9ROSI</name>
<gene>
    <name evidence="6" type="ORF">Dsin_020464</name>
</gene>
<feature type="domain" description="DYW" evidence="5">
    <location>
        <begin position="655"/>
        <end position="747"/>
    </location>
</feature>
<dbReference type="Gene3D" id="1.25.40.10">
    <property type="entry name" value="Tetratricopeptide repeat domain"/>
    <property type="match status" value="4"/>
</dbReference>
<feature type="repeat" description="PPR" evidence="3">
    <location>
        <begin position="339"/>
        <end position="373"/>
    </location>
</feature>
<dbReference type="Pfam" id="PF01535">
    <property type="entry name" value="PPR"/>
    <property type="match status" value="3"/>
</dbReference>
<feature type="repeat" description="PPR" evidence="3">
    <location>
        <begin position="114"/>
        <end position="144"/>
    </location>
</feature>
<feature type="repeat" description="PPR" evidence="3">
    <location>
        <begin position="440"/>
        <end position="474"/>
    </location>
</feature>
<feature type="repeat" description="PPR" evidence="3">
    <location>
        <begin position="207"/>
        <end position="241"/>
    </location>
</feature>
<dbReference type="InterPro" id="IPR002885">
    <property type="entry name" value="PPR_rpt"/>
</dbReference>
<evidence type="ECO:0000259" key="5">
    <source>
        <dbReference type="Pfam" id="PF14432"/>
    </source>
</evidence>
<dbReference type="Pfam" id="PF14432">
    <property type="entry name" value="DYW_deaminase"/>
    <property type="match status" value="1"/>
</dbReference>
<protein>
    <recommendedName>
        <fullName evidence="5">DYW domain-containing protein</fullName>
    </recommendedName>
</protein>
<sequence>MSKLDKSKTLRFARGKETQSDHVNSDEAVHLNFAVSLSFSPVPVVLCRVTAMSTFRAISQNLKSPPKFLSKRLMGFKNYSKQSISSYKISLHNHIRNQRLDQARTLFENIPSPSAQLYTILILGYAQNHRLNDALKLFDKMPVRDAVSWNSMLKGCLDCGDFAMARKLFDEMPEKNVVSWTTMVNGYLRFGAVDKAERLFFNMPVRDMAAWNSMIYGYCCNGRVDDALRLFEEMPCRNVISWTTMIGGMDNNGKSNESLILFQKMLASGIVPTSSTFSSLLRACANVLDLYLGMQIHGCVIRIGRCFDEFICAPLITFYANCKQIEDACKVFNENLQMSVVVWTALLTGNGLNQKHEDALKIFAGMINMGIFPNQSTFTSVLNSCCGLEDVDKGKEIHTVAIKLGLENDVFVGNSLIAMYSECGNVKDALAVFRKIGEKNVVSWNSMIVGSAQHGCGQWTLTLFSQMIRVGVDPDEITFTGLLSACSHSGLLQKGRCFFEYISRYKSNDMKLQHYACMADILGRCGKLEEAEELIRNMPMEANSMIWLALLSACRMHSNLDVAERAAQRLLDLEPHCSAAYVLLSNLYAAAGQWNDVSRMRVKMKQGGIVKQPGCSWVTLRGMRHEFRSGDRWHPLSEKIYQKLEWLRGKLKEFGYTPDQSFSLHDVEDEQKEEMLSYHSERLAIAFALVSTAEGSPITVMKNLRVCGDCHSAIKFIAKIVGREIVVRDSNRFHRFRSGICSCGDYW</sequence>
<dbReference type="Pfam" id="PF13041">
    <property type="entry name" value="PPR_2"/>
    <property type="match status" value="4"/>
</dbReference>
<dbReference type="NCBIfam" id="TIGR00756">
    <property type="entry name" value="PPR"/>
    <property type="match status" value="3"/>
</dbReference>
<dbReference type="PANTHER" id="PTHR47926">
    <property type="entry name" value="PENTATRICOPEPTIDE REPEAT-CONTAINING PROTEIN"/>
    <property type="match status" value="1"/>
</dbReference>
<evidence type="ECO:0000256" key="3">
    <source>
        <dbReference type="PROSITE-ProRule" id="PRU00708"/>
    </source>
</evidence>
<reference evidence="6" key="1">
    <citation type="journal article" date="2023" name="Plant J.">
        <title>Genome sequences and population genomics provide insights into the demographic history, inbreeding, and mutation load of two 'living fossil' tree species of Dipteronia.</title>
        <authorList>
            <person name="Feng Y."/>
            <person name="Comes H.P."/>
            <person name="Chen J."/>
            <person name="Zhu S."/>
            <person name="Lu R."/>
            <person name="Zhang X."/>
            <person name="Li P."/>
            <person name="Qiu J."/>
            <person name="Olsen K.M."/>
            <person name="Qiu Y."/>
        </authorList>
    </citation>
    <scope>NUCLEOTIDE SEQUENCE</scope>
    <source>
        <strain evidence="6">NBL</strain>
    </source>
</reference>
<accession>A0AAE0AAI1</accession>
<evidence type="ECO:0000256" key="1">
    <source>
        <dbReference type="ARBA" id="ARBA00006643"/>
    </source>
</evidence>
<dbReference type="GO" id="GO:0009451">
    <property type="term" value="P:RNA modification"/>
    <property type="evidence" value="ECO:0007669"/>
    <property type="project" value="InterPro"/>
</dbReference>
<comment type="caution">
    <text evidence="6">The sequence shown here is derived from an EMBL/GenBank/DDBJ whole genome shotgun (WGS) entry which is preliminary data.</text>
</comment>
<evidence type="ECO:0000313" key="6">
    <source>
        <dbReference type="EMBL" id="KAK3206418.1"/>
    </source>
</evidence>
<dbReference type="InterPro" id="IPR046848">
    <property type="entry name" value="E_motif"/>
</dbReference>
<dbReference type="AlphaFoldDB" id="A0AAE0AAI1"/>
<dbReference type="InterPro" id="IPR032867">
    <property type="entry name" value="DYW_dom"/>
</dbReference>
<dbReference type="GO" id="GO:0003723">
    <property type="term" value="F:RNA binding"/>
    <property type="evidence" value="ECO:0007669"/>
    <property type="project" value="InterPro"/>
</dbReference>
<evidence type="ECO:0000256" key="2">
    <source>
        <dbReference type="ARBA" id="ARBA00022737"/>
    </source>
</evidence>
<dbReference type="GO" id="GO:0008270">
    <property type="term" value="F:zinc ion binding"/>
    <property type="evidence" value="ECO:0007669"/>
    <property type="project" value="InterPro"/>
</dbReference>
<dbReference type="Proteomes" id="UP001281410">
    <property type="component" value="Unassembled WGS sequence"/>
</dbReference>
<dbReference type="PANTHER" id="PTHR47926:SF468">
    <property type="entry name" value="PENTATRICOPEPTIDE REPEAT-CONTAINING PROTEIN"/>
    <property type="match status" value="1"/>
</dbReference>
<keyword evidence="2" id="KW-0677">Repeat</keyword>
<dbReference type="SUPFAM" id="SSF48452">
    <property type="entry name" value="TPR-like"/>
    <property type="match status" value="1"/>
</dbReference>
<evidence type="ECO:0000313" key="7">
    <source>
        <dbReference type="Proteomes" id="UP001281410"/>
    </source>
</evidence>
<dbReference type="InterPro" id="IPR011990">
    <property type="entry name" value="TPR-like_helical_dom_sf"/>
</dbReference>
<organism evidence="6 7">
    <name type="scientific">Dipteronia sinensis</name>
    <dbReference type="NCBI Taxonomy" id="43782"/>
    <lineage>
        <taxon>Eukaryota</taxon>
        <taxon>Viridiplantae</taxon>
        <taxon>Streptophyta</taxon>
        <taxon>Embryophyta</taxon>
        <taxon>Tracheophyta</taxon>
        <taxon>Spermatophyta</taxon>
        <taxon>Magnoliopsida</taxon>
        <taxon>eudicotyledons</taxon>
        <taxon>Gunneridae</taxon>
        <taxon>Pentapetalae</taxon>
        <taxon>rosids</taxon>
        <taxon>malvids</taxon>
        <taxon>Sapindales</taxon>
        <taxon>Sapindaceae</taxon>
        <taxon>Hippocastanoideae</taxon>
        <taxon>Acereae</taxon>
        <taxon>Dipteronia</taxon>
    </lineage>
</organism>
<keyword evidence="7" id="KW-1185">Reference proteome</keyword>
<dbReference type="FunFam" id="1.25.40.10:FF:000366">
    <property type="entry name" value="Pentatricopeptide (PPR) repeat-containing protein"/>
    <property type="match status" value="1"/>
</dbReference>
<proteinExistence type="inferred from homology"/>
<dbReference type="PROSITE" id="PS51375">
    <property type="entry name" value="PPR"/>
    <property type="match status" value="5"/>
</dbReference>
<feature type="repeat" description="PPR" evidence="3">
    <location>
        <begin position="145"/>
        <end position="179"/>
    </location>
</feature>
<feature type="region of interest" description="Disordered" evidence="4">
    <location>
        <begin position="1"/>
        <end position="21"/>
    </location>
</feature>
<comment type="similarity">
    <text evidence="1">Belongs to the PPR family. PCMP-H subfamily.</text>
</comment>
<dbReference type="FunFam" id="1.25.40.10:FF:000344">
    <property type="entry name" value="Pentatricopeptide repeat-containing protein"/>
    <property type="match status" value="1"/>
</dbReference>